<dbReference type="RefSeq" id="WP_036650407.1">
    <property type="nucleotide sequence ID" value="NZ_JQCR01000002.1"/>
</dbReference>
<dbReference type="GO" id="GO:0016763">
    <property type="term" value="F:pentosyltransferase activity"/>
    <property type="evidence" value="ECO:0007669"/>
    <property type="project" value="TreeGrafter"/>
</dbReference>
<evidence type="ECO:0000256" key="1">
    <source>
        <dbReference type="ARBA" id="ARBA00004651"/>
    </source>
</evidence>
<keyword evidence="7 8" id="KW-0472">Membrane</keyword>
<feature type="transmembrane region" description="Helical" evidence="8">
    <location>
        <begin position="304"/>
        <end position="325"/>
    </location>
</feature>
<reference evidence="10 11" key="1">
    <citation type="submission" date="2014-08" db="EMBL/GenBank/DDBJ databases">
        <authorList>
            <person name="den Bakker H.C."/>
        </authorList>
    </citation>
    <scope>NUCLEOTIDE SEQUENCE [LARGE SCALE GENOMIC DNA]</scope>
    <source>
        <strain evidence="10 11">DSM 18334</strain>
    </source>
</reference>
<keyword evidence="11" id="KW-1185">Reference proteome</keyword>
<evidence type="ECO:0000313" key="11">
    <source>
        <dbReference type="Proteomes" id="UP000029734"/>
    </source>
</evidence>
<evidence type="ECO:0000313" key="10">
    <source>
        <dbReference type="EMBL" id="KGE19450.1"/>
    </source>
</evidence>
<keyword evidence="4" id="KW-0808">Transferase</keyword>
<accession>A0A098MA73</accession>
<keyword evidence="5 8" id="KW-0812">Transmembrane</keyword>
<dbReference type="eggNOG" id="COG1807">
    <property type="taxonomic scope" value="Bacteria"/>
</dbReference>
<dbReference type="OrthoDB" id="974040at2"/>
<evidence type="ECO:0000259" key="9">
    <source>
        <dbReference type="Pfam" id="PF13231"/>
    </source>
</evidence>
<feature type="transmembrane region" description="Helical" evidence="8">
    <location>
        <begin position="104"/>
        <end position="122"/>
    </location>
</feature>
<protein>
    <recommendedName>
        <fullName evidence="9">Glycosyltransferase RgtA/B/C/D-like domain-containing protein</fullName>
    </recommendedName>
</protein>
<feature type="transmembrane region" description="Helical" evidence="8">
    <location>
        <begin position="176"/>
        <end position="209"/>
    </location>
</feature>
<keyword evidence="2" id="KW-1003">Cell membrane</keyword>
<dbReference type="GO" id="GO:0009103">
    <property type="term" value="P:lipopolysaccharide biosynthetic process"/>
    <property type="evidence" value="ECO:0007669"/>
    <property type="project" value="UniProtKB-ARBA"/>
</dbReference>
<gene>
    <name evidence="10" type="ORF">PWYN_08955</name>
</gene>
<evidence type="ECO:0000256" key="6">
    <source>
        <dbReference type="ARBA" id="ARBA00022989"/>
    </source>
</evidence>
<evidence type="ECO:0000256" key="5">
    <source>
        <dbReference type="ARBA" id="ARBA00022692"/>
    </source>
</evidence>
<dbReference type="InterPro" id="IPR038731">
    <property type="entry name" value="RgtA/B/C-like"/>
</dbReference>
<dbReference type="InterPro" id="IPR050297">
    <property type="entry name" value="LipidA_mod_glycosyltrf_83"/>
</dbReference>
<feature type="transmembrane region" description="Helical" evidence="8">
    <location>
        <begin position="361"/>
        <end position="377"/>
    </location>
</feature>
<name>A0A098MA73_9BACL</name>
<feature type="transmembrane region" description="Helical" evidence="8">
    <location>
        <begin position="337"/>
        <end position="355"/>
    </location>
</feature>
<dbReference type="EMBL" id="JQCR01000002">
    <property type="protein sequence ID" value="KGE19450.1"/>
    <property type="molecule type" value="Genomic_DNA"/>
</dbReference>
<feature type="domain" description="Glycosyltransferase RgtA/B/C/D-like" evidence="9">
    <location>
        <begin position="81"/>
        <end position="233"/>
    </location>
</feature>
<comment type="subcellular location">
    <subcellularLocation>
        <location evidence="1">Cell membrane</location>
        <topology evidence="1">Multi-pass membrane protein</topology>
    </subcellularLocation>
</comment>
<evidence type="ECO:0000256" key="3">
    <source>
        <dbReference type="ARBA" id="ARBA00022676"/>
    </source>
</evidence>
<feature type="transmembrane region" description="Helical" evidence="8">
    <location>
        <begin position="129"/>
        <end position="149"/>
    </location>
</feature>
<comment type="caution">
    <text evidence="10">The sequence shown here is derived from an EMBL/GenBank/DDBJ whole genome shotgun (WGS) entry which is preliminary data.</text>
</comment>
<proteinExistence type="predicted"/>
<dbReference type="GO" id="GO:0005886">
    <property type="term" value="C:plasma membrane"/>
    <property type="evidence" value="ECO:0007669"/>
    <property type="project" value="UniProtKB-SubCell"/>
</dbReference>
<reference evidence="10 11" key="2">
    <citation type="submission" date="2014-10" db="EMBL/GenBank/DDBJ databases">
        <title>Comparative genomics of the Paenibacillus odorifer group.</title>
        <authorList>
            <person name="Tsai Y.-C."/>
            <person name="Martin N."/>
            <person name="Korlach J."/>
            <person name="Wiedmann M."/>
        </authorList>
    </citation>
    <scope>NUCLEOTIDE SEQUENCE [LARGE SCALE GENOMIC DNA]</scope>
    <source>
        <strain evidence="10 11">DSM 18334</strain>
    </source>
</reference>
<evidence type="ECO:0000256" key="2">
    <source>
        <dbReference type="ARBA" id="ARBA00022475"/>
    </source>
</evidence>
<evidence type="ECO:0000256" key="7">
    <source>
        <dbReference type="ARBA" id="ARBA00023136"/>
    </source>
</evidence>
<organism evidence="10 11">
    <name type="scientific">Paenibacillus wynnii</name>
    <dbReference type="NCBI Taxonomy" id="268407"/>
    <lineage>
        <taxon>Bacteria</taxon>
        <taxon>Bacillati</taxon>
        <taxon>Bacillota</taxon>
        <taxon>Bacilli</taxon>
        <taxon>Bacillales</taxon>
        <taxon>Paenibacillaceae</taxon>
        <taxon>Paenibacillus</taxon>
    </lineage>
</organism>
<feature type="transmembrane region" description="Helical" evidence="8">
    <location>
        <begin position="218"/>
        <end position="241"/>
    </location>
</feature>
<dbReference type="AlphaFoldDB" id="A0A098MA73"/>
<keyword evidence="6 8" id="KW-1133">Transmembrane helix</keyword>
<feature type="transmembrane region" description="Helical" evidence="8">
    <location>
        <begin position="384"/>
        <end position="403"/>
    </location>
</feature>
<dbReference type="Proteomes" id="UP000029734">
    <property type="component" value="Unassembled WGS sequence"/>
</dbReference>
<keyword evidence="3" id="KW-0328">Glycosyltransferase</keyword>
<dbReference type="Pfam" id="PF13231">
    <property type="entry name" value="PMT_2"/>
    <property type="match status" value="1"/>
</dbReference>
<sequence length="526" mass="58778">MWSSLIGGYNYCRNNPWLVVLFLSGAAIRILYIGSIPGGLNQDEASIGYDAFAILHYGIDRNGIHLPIHLISWGSGQNALYAYLSMPFILVFGLTPFSVRAVSLLMGLLGMIVFYLFSKALFKSKSAGLAAMFLIAINPWHIMMSRWALESNVLPTLILIAAYCALKSFQSPKWSYGFTVIAALSLYAYGTAYFFIPVFALAVAAFLLYNRMLTLRTAVWNVVLFVLLALPILLFIIINHWKLQSIVTLLFSIPKLTTPRVEEISSLFGGHLWAAAGANFRNFISLIVSGTDGLPWNAISPYGYAYPIALPFAVVGLILMLQSLWNKERASGPPFLILLWLIVSVLMSLITDVNINRINVIFYPLLFLIVEGFLGLARKVKAAGVASTALFSIFFVLFATAYFRDYPQRIGPAFYESFGEAVQYASIESKGKIYVTDQVNMPYIHVLFYEKVNPHDFIKTVKYMNPGHAFQKVSSFGRYVFGRPDITSKEKAAYIIWNGELQSLPAESEHFSITKFTNYTVLIPEG</sequence>
<evidence type="ECO:0000256" key="8">
    <source>
        <dbReference type="SAM" id="Phobius"/>
    </source>
</evidence>
<dbReference type="PANTHER" id="PTHR33908:SF11">
    <property type="entry name" value="MEMBRANE PROTEIN"/>
    <property type="match status" value="1"/>
</dbReference>
<feature type="transmembrane region" description="Helical" evidence="8">
    <location>
        <begin position="15"/>
        <end position="32"/>
    </location>
</feature>
<evidence type="ECO:0000256" key="4">
    <source>
        <dbReference type="ARBA" id="ARBA00022679"/>
    </source>
</evidence>
<dbReference type="STRING" id="268407.PWYN_08955"/>
<dbReference type="PANTHER" id="PTHR33908">
    <property type="entry name" value="MANNOSYLTRANSFERASE YKCB-RELATED"/>
    <property type="match status" value="1"/>
</dbReference>